<evidence type="ECO:0000256" key="5">
    <source>
        <dbReference type="ARBA" id="ARBA00022729"/>
    </source>
</evidence>
<sequence length="806" mass="91424">MKRLTALAFTILIISFTYAQDKRFTLSGTIVDTQGKALSNVSIRVLSGGHTVQSNEEGKFCIKDLRPKIYAIAFSYLSFSSITRKIEIKNSSVDLGNVVMTNAHYTIKEIDVLGETYPTTLTGFLNREIVDQQYIHKHLGGSLMQTLSRLPGISNIGIGSGQSKPLIRGLGFNRIVVVEKGIKHEGQQWGVDHGLEIDQFATGDIEVVKGAASFLYGSDAIGGVIDIKPEALPEKGTVSGSFDLIGKSNNALYGSSANIKGRIENWVYGARVTYQNYGDYRVPTDTVHVYDYPVRLDKQKARNTAGREFNIHANAGYVTDNFRSVFYMSRNSAQSGFFANAHGLEPRRVDTDLHDASSRDFQMPYQEVKHLKVINRSSLSVGIHHLEMEAGFQHNFRQEYSMYVNHGYMPPIYPDTMKTPSDLERQYDKRVYSLNVRDRFSVGQHTFVAGFNGEYQNNAIDGWSFLIPGFRQYTGGAFLYDRYRLNERVLLHGALRYDHSHIETVRYTDWFPSVVSEENRVTETEHLVRADNLRRSFNSLVWSVGSSYHVGDFSLNTNLGKSFRVPIAKELAANGVNYHYFSYEKGDPTLSPEQSYQLDIGIQYSRNRFSFGLHPFYNYFSNYIYLNPTPRHDHFYGSGNQVFEYTQSKVRRYGGELKVNYRLSESFRTELLAEYVKAKQLSGSKKGYTLPFSPPPSVLTNLSWQPRDTGILKDTYLSIDLHLFAAQNEIVPPEKKTPGYGLVNIQTGHSLFIGCQPVTINLQVQNLFDKKYMDHTSFYRLIEMPEMGRNIVLTLSLPLTIKNTDN</sequence>
<comment type="subcellular location">
    <subcellularLocation>
        <location evidence="1 10">Cell outer membrane</location>
        <topology evidence="1 10">Multi-pass membrane protein</topology>
    </subcellularLocation>
</comment>
<evidence type="ECO:0000256" key="4">
    <source>
        <dbReference type="ARBA" id="ARBA00022692"/>
    </source>
</evidence>
<gene>
    <name evidence="15" type="ORF">H8B21_05190</name>
</gene>
<keyword evidence="6 11" id="KW-0798">TonB box</keyword>
<dbReference type="InterPro" id="IPR000531">
    <property type="entry name" value="Beta-barrel_TonB"/>
</dbReference>
<evidence type="ECO:0000256" key="2">
    <source>
        <dbReference type="ARBA" id="ARBA00022448"/>
    </source>
</evidence>
<dbReference type="InterPro" id="IPR036942">
    <property type="entry name" value="Beta-barrel_TonB_sf"/>
</dbReference>
<dbReference type="PANTHER" id="PTHR30069">
    <property type="entry name" value="TONB-DEPENDENT OUTER MEMBRANE RECEPTOR"/>
    <property type="match status" value="1"/>
</dbReference>
<evidence type="ECO:0000256" key="11">
    <source>
        <dbReference type="RuleBase" id="RU003357"/>
    </source>
</evidence>
<evidence type="ECO:0000256" key="9">
    <source>
        <dbReference type="ARBA" id="ARBA00023237"/>
    </source>
</evidence>
<keyword evidence="4 10" id="KW-0812">Transmembrane</keyword>
<evidence type="ECO:0000256" key="7">
    <source>
        <dbReference type="ARBA" id="ARBA00023136"/>
    </source>
</evidence>
<accession>A0ABR7XP78</accession>
<organism evidence="15 16">
    <name type="scientific">Sphingobacterium chuzhouense</name>
    <dbReference type="NCBI Taxonomy" id="1742264"/>
    <lineage>
        <taxon>Bacteria</taxon>
        <taxon>Pseudomonadati</taxon>
        <taxon>Bacteroidota</taxon>
        <taxon>Sphingobacteriia</taxon>
        <taxon>Sphingobacteriales</taxon>
        <taxon>Sphingobacteriaceae</taxon>
        <taxon>Sphingobacterium</taxon>
    </lineage>
</organism>
<dbReference type="InterPro" id="IPR012910">
    <property type="entry name" value="Plug_dom"/>
</dbReference>
<evidence type="ECO:0000256" key="6">
    <source>
        <dbReference type="ARBA" id="ARBA00023077"/>
    </source>
</evidence>
<evidence type="ECO:0000313" key="16">
    <source>
        <dbReference type="Proteomes" id="UP000651112"/>
    </source>
</evidence>
<feature type="signal peptide" evidence="12">
    <location>
        <begin position="1"/>
        <end position="19"/>
    </location>
</feature>
<dbReference type="SUPFAM" id="SSF49464">
    <property type="entry name" value="Carboxypeptidase regulatory domain-like"/>
    <property type="match status" value="1"/>
</dbReference>
<dbReference type="PANTHER" id="PTHR30069:SF29">
    <property type="entry name" value="HEMOGLOBIN AND HEMOGLOBIN-HAPTOGLOBIN-BINDING PROTEIN 1-RELATED"/>
    <property type="match status" value="1"/>
</dbReference>
<dbReference type="Pfam" id="PF00593">
    <property type="entry name" value="TonB_dep_Rec_b-barrel"/>
    <property type="match status" value="1"/>
</dbReference>
<keyword evidence="3 10" id="KW-1134">Transmembrane beta strand</keyword>
<proteinExistence type="inferred from homology"/>
<evidence type="ECO:0000256" key="10">
    <source>
        <dbReference type="PROSITE-ProRule" id="PRU01360"/>
    </source>
</evidence>
<reference evidence="15 16" key="1">
    <citation type="submission" date="2020-08" db="EMBL/GenBank/DDBJ databases">
        <title>Sphingobacterium sp. DN00404 isolated from aquaculture water.</title>
        <authorList>
            <person name="Zhang M."/>
        </authorList>
    </citation>
    <scope>NUCLEOTIDE SEQUENCE [LARGE SCALE GENOMIC DNA]</scope>
    <source>
        <strain evidence="15 16">KCTC 42746</strain>
    </source>
</reference>
<keyword evidence="16" id="KW-1185">Reference proteome</keyword>
<dbReference type="PROSITE" id="PS52016">
    <property type="entry name" value="TONB_DEPENDENT_REC_3"/>
    <property type="match status" value="1"/>
</dbReference>
<feature type="domain" description="TonB-dependent receptor plug" evidence="14">
    <location>
        <begin position="128"/>
        <end position="224"/>
    </location>
</feature>
<evidence type="ECO:0000256" key="1">
    <source>
        <dbReference type="ARBA" id="ARBA00004571"/>
    </source>
</evidence>
<dbReference type="Gene3D" id="2.40.170.20">
    <property type="entry name" value="TonB-dependent receptor, beta-barrel domain"/>
    <property type="match status" value="1"/>
</dbReference>
<keyword evidence="5 12" id="KW-0732">Signal</keyword>
<dbReference type="EMBL" id="JACNYL010000001">
    <property type="protein sequence ID" value="MBD1420966.1"/>
    <property type="molecule type" value="Genomic_DNA"/>
</dbReference>
<evidence type="ECO:0000313" key="15">
    <source>
        <dbReference type="EMBL" id="MBD1420966.1"/>
    </source>
</evidence>
<comment type="caution">
    <text evidence="15">The sequence shown here is derived from an EMBL/GenBank/DDBJ whole genome shotgun (WGS) entry which is preliminary data.</text>
</comment>
<dbReference type="Pfam" id="PF07715">
    <property type="entry name" value="Plug"/>
    <property type="match status" value="1"/>
</dbReference>
<keyword evidence="8 15" id="KW-0675">Receptor</keyword>
<dbReference type="Gene3D" id="2.170.130.10">
    <property type="entry name" value="TonB-dependent receptor, plug domain"/>
    <property type="match status" value="1"/>
</dbReference>
<protein>
    <submittedName>
        <fullName evidence="15">TonB-dependent receptor</fullName>
    </submittedName>
</protein>
<evidence type="ECO:0000259" key="14">
    <source>
        <dbReference type="Pfam" id="PF07715"/>
    </source>
</evidence>
<dbReference type="RefSeq" id="WP_190312688.1">
    <property type="nucleotide sequence ID" value="NZ_JACNYL010000001.1"/>
</dbReference>
<comment type="similarity">
    <text evidence="10 11">Belongs to the TonB-dependent receptor family.</text>
</comment>
<keyword evidence="9 10" id="KW-0998">Cell outer membrane</keyword>
<dbReference type="InterPro" id="IPR008969">
    <property type="entry name" value="CarboxyPept-like_regulatory"/>
</dbReference>
<keyword evidence="2 10" id="KW-0813">Transport</keyword>
<evidence type="ECO:0000259" key="13">
    <source>
        <dbReference type="Pfam" id="PF00593"/>
    </source>
</evidence>
<evidence type="ECO:0000256" key="12">
    <source>
        <dbReference type="SAM" id="SignalP"/>
    </source>
</evidence>
<name>A0ABR7XP78_9SPHI</name>
<evidence type="ECO:0000256" key="8">
    <source>
        <dbReference type="ARBA" id="ARBA00023170"/>
    </source>
</evidence>
<dbReference type="InterPro" id="IPR037066">
    <property type="entry name" value="Plug_dom_sf"/>
</dbReference>
<feature type="domain" description="TonB-dependent receptor-like beta-barrel" evidence="13">
    <location>
        <begin position="369"/>
        <end position="767"/>
    </location>
</feature>
<dbReference type="Gene3D" id="2.60.40.1120">
    <property type="entry name" value="Carboxypeptidase-like, regulatory domain"/>
    <property type="match status" value="1"/>
</dbReference>
<dbReference type="Pfam" id="PF13715">
    <property type="entry name" value="CarbopepD_reg_2"/>
    <property type="match status" value="1"/>
</dbReference>
<keyword evidence="7 10" id="KW-0472">Membrane</keyword>
<feature type="chain" id="PRO_5046736324" evidence="12">
    <location>
        <begin position="20"/>
        <end position="806"/>
    </location>
</feature>
<dbReference type="SUPFAM" id="SSF56935">
    <property type="entry name" value="Porins"/>
    <property type="match status" value="1"/>
</dbReference>
<dbReference type="Proteomes" id="UP000651112">
    <property type="component" value="Unassembled WGS sequence"/>
</dbReference>
<evidence type="ECO:0000256" key="3">
    <source>
        <dbReference type="ARBA" id="ARBA00022452"/>
    </source>
</evidence>
<dbReference type="InterPro" id="IPR039426">
    <property type="entry name" value="TonB-dep_rcpt-like"/>
</dbReference>